<reference evidence="3" key="1">
    <citation type="journal article" date="2020" name="mSystems">
        <title>Genome- and Community-Level Interaction Insights into Carbon Utilization and Element Cycling Functions of Hydrothermarchaeota in Hydrothermal Sediment.</title>
        <authorList>
            <person name="Zhou Z."/>
            <person name="Liu Y."/>
            <person name="Xu W."/>
            <person name="Pan J."/>
            <person name="Luo Z.H."/>
            <person name="Li M."/>
        </authorList>
    </citation>
    <scope>NUCLEOTIDE SEQUENCE [LARGE SCALE GENOMIC DNA]</scope>
    <source>
        <strain evidence="3">HyVt-458</strain>
    </source>
</reference>
<dbReference type="InterPro" id="IPR003869">
    <property type="entry name" value="Polysac_CapD-like"/>
</dbReference>
<protein>
    <submittedName>
        <fullName evidence="3">Polysaccharide biosynthesis protein</fullName>
    </submittedName>
</protein>
<dbReference type="InterPro" id="IPR036291">
    <property type="entry name" value="NAD(P)-bd_dom_sf"/>
</dbReference>
<dbReference type="Gene3D" id="3.40.50.720">
    <property type="entry name" value="NAD(P)-binding Rossmann-like Domain"/>
    <property type="match status" value="2"/>
</dbReference>
<dbReference type="Proteomes" id="UP000886339">
    <property type="component" value="Unassembled WGS sequence"/>
</dbReference>
<dbReference type="CDD" id="cd05237">
    <property type="entry name" value="UDP_invert_4-6DH_SDR_e"/>
    <property type="match status" value="1"/>
</dbReference>
<evidence type="ECO:0000313" key="3">
    <source>
        <dbReference type="EMBL" id="HEC05523.1"/>
    </source>
</evidence>
<comment type="similarity">
    <text evidence="1">Belongs to the polysaccharide synthase family.</text>
</comment>
<sequence length="472" mass="52649">GSAGEMLVRDLLRDPERAYLPLAFVDDDASKRGREIHGVRVMGNCDRLPRIARKLAADLIMLAVPSADKDQMQRMIASVEETGLPFRTVPPMKELMSGNVRVDQLREVMIEDLLGRDPVALDWQAIEGGLSGRSLLITGAGGSIGSELCRQLAGLSLEKLILVENSEYNLFCIERELGESFPQLAIHSHLADVTEKGVLDRIFSRYRPQVVFHAAAYKHVPLLEEQIREAMRNNLLGTRNVALAADAHGAEEFVLISTDKAVNPANVMGASKRAAEIYCQNLNDRSETSFITVRFGNVLGSTGSVVPLFKEQIEKGGPVSVTHPDMERYFMTTREACQLIMQASVLGEGGEIFVLDMGQPVRIQYLAEQLIRLSGKKPGEDIEIEYIGLRPGEKLYEELFHEQESLQPTAHEKILQARYRPVPWEELTHFIEDAETACNAYDCRQLSDLLTRLVPERTDHSGGRECALQDNR</sequence>
<dbReference type="PANTHER" id="PTHR43318:SF1">
    <property type="entry name" value="POLYSACCHARIDE BIOSYNTHESIS PROTEIN EPSC-RELATED"/>
    <property type="match status" value="1"/>
</dbReference>
<accession>A0A831W7A6</accession>
<dbReference type="Pfam" id="PF13727">
    <property type="entry name" value="CoA_binding_3"/>
    <property type="match status" value="1"/>
</dbReference>
<dbReference type="AlphaFoldDB" id="A0A831W7A6"/>
<proteinExistence type="inferred from homology"/>
<feature type="domain" description="Polysaccharide biosynthesis protein CapD-like" evidence="2">
    <location>
        <begin position="135"/>
        <end position="417"/>
    </location>
</feature>
<name>A0A831W7A6_9GAMM</name>
<organism evidence="3">
    <name type="scientific">Thiolapillus brandeum</name>
    <dbReference type="NCBI Taxonomy" id="1076588"/>
    <lineage>
        <taxon>Bacteria</taxon>
        <taxon>Pseudomonadati</taxon>
        <taxon>Pseudomonadota</taxon>
        <taxon>Gammaproteobacteria</taxon>
        <taxon>Chromatiales</taxon>
        <taxon>Sedimenticolaceae</taxon>
        <taxon>Thiolapillus</taxon>
    </lineage>
</organism>
<dbReference type="PANTHER" id="PTHR43318">
    <property type="entry name" value="UDP-N-ACETYLGLUCOSAMINE 4,6-DEHYDRATASE"/>
    <property type="match status" value="1"/>
</dbReference>
<dbReference type="SUPFAM" id="SSF51735">
    <property type="entry name" value="NAD(P)-binding Rossmann-fold domains"/>
    <property type="match status" value="2"/>
</dbReference>
<feature type="non-terminal residue" evidence="3">
    <location>
        <position position="1"/>
    </location>
</feature>
<evidence type="ECO:0000259" key="2">
    <source>
        <dbReference type="Pfam" id="PF02719"/>
    </source>
</evidence>
<evidence type="ECO:0000256" key="1">
    <source>
        <dbReference type="ARBA" id="ARBA00007430"/>
    </source>
</evidence>
<comment type="caution">
    <text evidence="3">The sequence shown here is derived from an EMBL/GenBank/DDBJ whole genome shotgun (WGS) entry which is preliminary data.</text>
</comment>
<dbReference type="InterPro" id="IPR051203">
    <property type="entry name" value="Polysaccharide_Synthase-Rel"/>
</dbReference>
<dbReference type="EMBL" id="DRLF01000063">
    <property type="protein sequence ID" value="HEC05523.1"/>
    <property type="molecule type" value="Genomic_DNA"/>
</dbReference>
<dbReference type="Pfam" id="PF02719">
    <property type="entry name" value="Polysacc_synt_2"/>
    <property type="match status" value="1"/>
</dbReference>
<gene>
    <name evidence="3" type="ORF">ENJ12_01605</name>
</gene>